<evidence type="ECO:0000313" key="1">
    <source>
        <dbReference type="EMBL" id="MBC8536511.1"/>
    </source>
</evidence>
<evidence type="ECO:0000313" key="2">
    <source>
        <dbReference type="Proteomes" id="UP000620366"/>
    </source>
</evidence>
<sequence>MESNDILRVKYYSINDMSVGFYLKRIEDVISNFAAEENRTDINEIMELYNIQQFFQNRIYSKYWTRQQINDYSRIVEKFPKVIGKSFFEIEINMLKSIFETINYTYRNDFWKLIEKYKVYEKIPVEVFKDIILSKHFILGDILECKKIVKKFSKEITVYMVANPFCAEILLNYYLVVHDRNIEPLYFPAELSE</sequence>
<dbReference type="EMBL" id="JACRSP010000003">
    <property type="protein sequence ID" value="MBC8536511.1"/>
    <property type="molecule type" value="Genomic_DNA"/>
</dbReference>
<gene>
    <name evidence="1" type="ORF">H8695_07425</name>
</gene>
<name>A0A926HVD7_9FIRM</name>
<dbReference type="RefSeq" id="WP_249300355.1">
    <property type="nucleotide sequence ID" value="NZ_JACRSP010000003.1"/>
</dbReference>
<protein>
    <submittedName>
        <fullName evidence="1">Uncharacterized protein</fullName>
    </submittedName>
</protein>
<reference evidence="1" key="1">
    <citation type="submission" date="2020-08" db="EMBL/GenBank/DDBJ databases">
        <title>Genome public.</title>
        <authorList>
            <person name="Liu C."/>
            <person name="Sun Q."/>
        </authorList>
    </citation>
    <scope>NUCLEOTIDE SEQUENCE</scope>
    <source>
        <strain evidence="1">BX7</strain>
    </source>
</reference>
<comment type="caution">
    <text evidence="1">The sequence shown here is derived from an EMBL/GenBank/DDBJ whole genome shotgun (WGS) entry which is preliminary data.</text>
</comment>
<organism evidence="1 2">
    <name type="scientific">Feifania hominis</name>
    <dbReference type="NCBI Taxonomy" id="2763660"/>
    <lineage>
        <taxon>Bacteria</taxon>
        <taxon>Bacillati</taxon>
        <taxon>Bacillota</taxon>
        <taxon>Clostridia</taxon>
        <taxon>Eubacteriales</taxon>
        <taxon>Feifaniaceae</taxon>
        <taxon>Feifania</taxon>
    </lineage>
</organism>
<dbReference type="AlphaFoldDB" id="A0A926HVD7"/>
<proteinExistence type="predicted"/>
<keyword evidence="2" id="KW-1185">Reference proteome</keyword>
<accession>A0A926HVD7</accession>
<dbReference type="Proteomes" id="UP000620366">
    <property type="component" value="Unassembled WGS sequence"/>
</dbReference>